<feature type="region of interest" description="Disordered" evidence="1">
    <location>
        <begin position="1"/>
        <end position="21"/>
    </location>
</feature>
<gene>
    <name evidence="2" type="ORF">O4U47_28905</name>
</gene>
<accession>A0ABT4TV38</accession>
<comment type="caution">
    <text evidence="2">The sequence shown here is derived from an EMBL/GenBank/DDBJ whole genome shotgun (WGS) entry which is preliminary data.</text>
</comment>
<sequence>MEISYSFEQGVDPAEPDVDGYGEVRFEGYQAEGEERGRNAAFRGNVGLEPVAEGTDEGTGHRIEVYPFYRDGAFLVARFDLINGGDDELDFATTGFYNRGRGAFPGFSVVDPDSGVSYLQGRLGDAEEDYWAVGPEPWPAAKSPGLPNHSAVHFSAPPGDVSEVTFNAGGFGLFEAVPIEECDAAGRGGGGGHRR</sequence>
<evidence type="ECO:0008006" key="4">
    <source>
        <dbReference type="Google" id="ProtNLM"/>
    </source>
</evidence>
<evidence type="ECO:0000313" key="2">
    <source>
        <dbReference type="EMBL" id="MDA2808563.1"/>
    </source>
</evidence>
<evidence type="ECO:0000256" key="1">
    <source>
        <dbReference type="SAM" id="MobiDB-lite"/>
    </source>
</evidence>
<name>A0ABT4TV38_9ACTN</name>
<dbReference type="Proteomes" id="UP001165685">
    <property type="component" value="Unassembled WGS sequence"/>
</dbReference>
<reference evidence="2" key="1">
    <citation type="submission" date="2023-01" db="EMBL/GenBank/DDBJ databases">
        <title>Draft genome sequence of Nocardiopsis sp. LSu2-4 isolated from halophytes.</title>
        <authorList>
            <person name="Duangmal K."/>
            <person name="Chantavorakit T."/>
        </authorList>
    </citation>
    <scope>NUCLEOTIDE SEQUENCE</scope>
    <source>
        <strain evidence="2">LSu2-4</strain>
    </source>
</reference>
<keyword evidence="3" id="KW-1185">Reference proteome</keyword>
<dbReference type="EMBL" id="JAQFWP010000090">
    <property type="protein sequence ID" value="MDA2808563.1"/>
    <property type="molecule type" value="Genomic_DNA"/>
</dbReference>
<organism evidence="2 3">
    <name type="scientific">Nocardiopsis suaedae</name>
    <dbReference type="NCBI Taxonomy" id="3018444"/>
    <lineage>
        <taxon>Bacteria</taxon>
        <taxon>Bacillati</taxon>
        <taxon>Actinomycetota</taxon>
        <taxon>Actinomycetes</taxon>
        <taxon>Streptosporangiales</taxon>
        <taxon>Nocardiopsidaceae</taxon>
        <taxon>Nocardiopsis</taxon>
    </lineage>
</organism>
<evidence type="ECO:0000313" key="3">
    <source>
        <dbReference type="Proteomes" id="UP001165685"/>
    </source>
</evidence>
<protein>
    <recommendedName>
        <fullName evidence="4">DUF4352 domain-containing protein</fullName>
    </recommendedName>
</protein>
<proteinExistence type="predicted"/>
<dbReference type="RefSeq" id="WP_270681154.1">
    <property type="nucleotide sequence ID" value="NZ_JAQFWP010000090.1"/>
</dbReference>